<accession>A0AAD8E2E3</accession>
<dbReference type="GO" id="GO:0043252">
    <property type="term" value="P:sodium-independent organic anion transport"/>
    <property type="evidence" value="ECO:0007669"/>
    <property type="project" value="TreeGrafter"/>
</dbReference>
<evidence type="ECO:0000256" key="5">
    <source>
        <dbReference type="ARBA" id="ARBA00022989"/>
    </source>
</evidence>
<evidence type="ECO:0000256" key="3">
    <source>
        <dbReference type="ARBA" id="ARBA00022475"/>
    </source>
</evidence>
<keyword evidence="3" id="KW-1003">Cell membrane</keyword>
<dbReference type="PANTHER" id="PTHR11388:SF131">
    <property type="entry name" value="SOLUTE CARRIER ORGANIC ANION TRANSPORTER FAMILY MEMBER"/>
    <property type="match status" value="1"/>
</dbReference>
<dbReference type="GO" id="GO:0015347">
    <property type="term" value="F:sodium-independent organic anion transmembrane transporter activity"/>
    <property type="evidence" value="ECO:0007669"/>
    <property type="project" value="TreeGrafter"/>
</dbReference>
<keyword evidence="6 9" id="KW-0472">Membrane</keyword>
<feature type="region of interest" description="Disordered" evidence="8">
    <location>
        <begin position="281"/>
        <end position="309"/>
    </location>
</feature>
<feature type="transmembrane region" description="Helical" evidence="9">
    <location>
        <begin position="112"/>
        <end position="130"/>
    </location>
</feature>
<feature type="transmembrane region" description="Helical" evidence="9">
    <location>
        <begin position="243"/>
        <end position="264"/>
    </location>
</feature>
<feature type="transmembrane region" description="Helical" evidence="9">
    <location>
        <begin position="522"/>
        <end position="539"/>
    </location>
</feature>
<feature type="non-terminal residue" evidence="11">
    <location>
        <position position="660"/>
    </location>
</feature>
<comment type="caution">
    <text evidence="11">The sequence shown here is derived from an EMBL/GenBank/DDBJ whole genome shotgun (WGS) entry which is preliminary data.</text>
</comment>
<reference evidence="11" key="2">
    <citation type="submission" date="2023-05" db="EMBL/GenBank/DDBJ databases">
        <authorList>
            <person name="Fouks B."/>
        </authorList>
    </citation>
    <scope>NUCLEOTIDE SEQUENCE</scope>
    <source>
        <strain evidence="11">Stay&amp;Tobe</strain>
        <tissue evidence="11">Testes</tissue>
    </source>
</reference>
<feature type="transmembrane region" description="Helical" evidence="9">
    <location>
        <begin position="399"/>
        <end position="419"/>
    </location>
</feature>
<keyword evidence="5 9" id="KW-1133">Transmembrane helix</keyword>
<dbReference type="InterPro" id="IPR004156">
    <property type="entry name" value="OATP"/>
</dbReference>
<feature type="compositionally biased region" description="Basic and acidic residues" evidence="8">
    <location>
        <begin position="295"/>
        <end position="304"/>
    </location>
</feature>
<dbReference type="CDD" id="cd17336">
    <property type="entry name" value="MFS_SLCO_OATP"/>
    <property type="match status" value="1"/>
</dbReference>
<evidence type="ECO:0000313" key="11">
    <source>
        <dbReference type="EMBL" id="KAJ9574436.1"/>
    </source>
</evidence>
<feature type="transmembrane region" description="Helical" evidence="9">
    <location>
        <begin position="84"/>
        <end position="106"/>
    </location>
</feature>
<proteinExistence type="inferred from homology"/>
<organism evidence="11 12">
    <name type="scientific">Diploptera punctata</name>
    <name type="common">Pacific beetle cockroach</name>
    <dbReference type="NCBI Taxonomy" id="6984"/>
    <lineage>
        <taxon>Eukaryota</taxon>
        <taxon>Metazoa</taxon>
        <taxon>Ecdysozoa</taxon>
        <taxon>Arthropoda</taxon>
        <taxon>Hexapoda</taxon>
        <taxon>Insecta</taxon>
        <taxon>Pterygota</taxon>
        <taxon>Neoptera</taxon>
        <taxon>Polyneoptera</taxon>
        <taxon>Dictyoptera</taxon>
        <taxon>Blattodea</taxon>
        <taxon>Blaberoidea</taxon>
        <taxon>Blaberidae</taxon>
        <taxon>Diplopterinae</taxon>
        <taxon>Diploptera</taxon>
    </lineage>
</organism>
<dbReference type="Gene3D" id="1.20.1250.20">
    <property type="entry name" value="MFS general substrate transporter like domains"/>
    <property type="match status" value="1"/>
</dbReference>
<protein>
    <recommendedName>
        <fullName evidence="10">Kazal-like domain-containing protein</fullName>
    </recommendedName>
</protein>
<dbReference type="PANTHER" id="PTHR11388">
    <property type="entry name" value="ORGANIC ANION TRANSPORTER"/>
    <property type="match status" value="1"/>
</dbReference>
<evidence type="ECO:0000256" key="7">
    <source>
        <dbReference type="ARBA" id="ARBA00023157"/>
    </source>
</evidence>
<dbReference type="PROSITE" id="PS51465">
    <property type="entry name" value="KAZAL_2"/>
    <property type="match status" value="1"/>
</dbReference>
<feature type="transmembrane region" description="Helical" evidence="9">
    <location>
        <begin position="609"/>
        <end position="630"/>
    </location>
</feature>
<evidence type="ECO:0000256" key="1">
    <source>
        <dbReference type="ARBA" id="ARBA00004651"/>
    </source>
</evidence>
<reference evidence="11" key="1">
    <citation type="journal article" date="2023" name="IScience">
        <title>Live-bearing cockroach genome reveals convergent evolutionary mechanisms linked to viviparity in insects and beyond.</title>
        <authorList>
            <person name="Fouks B."/>
            <person name="Harrison M.C."/>
            <person name="Mikhailova A.A."/>
            <person name="Marchal E."/>
            <person name="English S."/>
            <person name="Carruthers M."/>
            <person name="Jennings E.C."/>
            <person name="Chiamaka E.L."/>
            <person name="Frigard R.A."/>
            <person name="Pippel M."/>
            <person name="Attardo G.M."/>
            <person name="Benoit J.B."/>
            <person name="Bornberg-Bauer E."/>
            <person name="Tobe S.S."/>
        </authorList>
    </citation>
    <scope>NUCLEOTIDE SEQUENCE</scope>
    <source>
        <strain evidence="11">Stay&amp;Tobe</strain>
    </source>
</reference>
<feature type="transmembrane region" description="Helical" evidence="9">
    <location>
        <begin position="46"/>
        <end position="72"/>
    </location>
</feature>
<comment type="subcellular location">
    <subcellularLocation>
        <location evidence="1">Cell membrane</location>
        <topology evidence="1">Multi-pass membrane protein</topology>
    </subcellularLocation>
</comment>
<dbReference type="InterPro" id="IPR002350">
    <property type="entry name" value="Kazal_dom"/>
</dbReference>
<evidence type="ECO:0000259" key="10">
    <source>
        <dbReference type="PROSITE" id="PS51465"/>
    </source>
</evidence>
<evidence type="ECO:0000256" key="6">
    <source>
        <dbReference type="ARBA" id="ARBA00023136"/>
    </source>
</evidence>
<feature type="transmembrane region" description="Helical" evidence="9">
    <location>
        <begin position="190"/>
        <end position="210"/>
    </location>
</feature>
<dbReference type="EMBL" id="JASPKZ010010297">
    <property type="protein sequence ID" value="KAJ9574436.1"/>
    <property type="molecule type" value="Genomic_DNA"/>
</dbReference>
<evidence type="ECO:0000256" key="8">
    <source>
        <dbReference type="SAM" id="MobiDB-lite"/>
    </source>
</evidence>
<feature type="transmembrane region" description="Helical" evidence="9">
    <location>
        <begin position="560"/>
        <end position="582"/>
    </location>
</feature>
<evidence type="ECO:0000313" key="12">
    <source>
        <dbReference type="Proteomes" id="UP001233999"/>
    </source>
</evidence>
<evidence type="ECO:0000256" key="4">
    <source>
        <dbReference type="ARBA" id="ARBA00022692"/>
    </source>
</evidence>
<evidence type="ECO:0000256" key="9">
    <source>
        <dbReference type="SAM" id="Phobius"/>
    </source>
</evidence>
<dbReference type="AlphaFoldDB" id="A0AAD8E2E3"/>
<gene>
    <name evidence="11" type="ORF">L9F63_025920</name>
</gene>
<keyword evidence="12" id="KW-1185">Reference proteome</keyword>
<keyword evidence="4 9" id="KW-0812">Transmembrane</keyword>
<feature type="domain" description="Kazal-like" evidence="10">
    <location>
        <begin position="436"/>
        <end position="490"/>
    </location>
</feature>
<dbReference type="InterPro" id="IPR036259">
    <property type="entry name" value="MFS_trans_sf"/>
</dbReference>
<keyword evidence="7" id="KW-1015">Disulfide bond</keyword>
<feature type="transmembrane region" description="Helical" evidence="9">
    <location>
        <begin position="367"/>
        <end position="387"/>
    </location>
</feature>
<comment type="similarity">
    <text evidence="2">Belongs to the organo anion transporter (TC 2.A.60) family.</text>
</comment>
<dbReference type="Pfam" id="PF03137">
    <property type="entry name" value="OATP"/>
    <property type="match status" value="2"/>
</dbReference>
<dbReference type="GO" id="GO:0005886">
    <property type="term" value="C:plasma membrane"/>
    <property type="evidence" value="ECO:0007669"/>
    <property type="project" value="UniProtKB-SubCell"/>
</dbReference>
<evidence type="ECO:0000256" key="2">
    <source>
        <dbReference type="ARBA" id="ARBA00009657"/>
    </source>
</evidence>
<name>A0AAD8E2E3_DIPPU</name>
<sequence>SSSGMQAFTADSTANALATEDALRNTCGLGPCFRPAWLRKFGTPRYFLIVYSLLGTVQAMAFVYFVATLTTLEKRFKIPSRTTGIVISGNEISQILLSLTLSYYGGKGNRPLWIAWGVALSGLSCFILMMPHIVYGPGQNALALTKEYLDTHIYNMTNNTAVNALATCRSERMDPKCEDNELGEYSMMPLILIFLSQFVLGIGSTMYFALGQPYLDDNVKKTQTPMLLDPSLTPIITKRDPRWLGWIILGTSMLAFSFMIAMFPKQLQKKDSNRNSGASAMLSDFMPNDPIPSTKQEKNSERNFRKSRSTAKHRYFPTALKRLLKNKLLMTNITASIFYILAASAYMTYMIKYLETQFQQSASGANLIAGVASILSSVAGFLISGYLISKYKPRTSYVLGWNVIVGCVYITAEIIFIFLGCKHHDLQGVHSSTGQLQLINECNSGCHCDNLKYMPVCSKTTGITYYSACHAGCRSVYNNSKGFSDCSCLSVPHDLLDSGDGASNDINFENSVKAGPCLLDCGYNFILFLIVVCVMHCLGNSGKIGNILVNYSFHKSFAQGLALLCLSLLAFIPGPILFGAIIDSTCLVWDQTCGKKGNCWLYHTDNFRLYVNLTTAGLTTIGMLLDAVVWRLGRNLDLYGEDDDKKPKIESEKQTFQQMK</sequence>
<feature type="transmembrane region" description="Helical" evidence="9">
    <location>
        <begin position="328"/>
        <end position="347"/>
    </location>
</feature>
<dbReference type="Proteomes" id="UP001233999">
    <property type="component" value="Unassembled WGS sequence"/>
</dbReference>
<dbReference type="SUPFAM" id="SSF103473">
    <property type="entry name" value="MFS general substrate transporter"/>
    <property type="match status" value="1"/>
</dbReference>